<reference evidence="1 2" key="1">
    <citation type="submission" date="2022-04" db="EMBL/GenBank/DDBJ databases">
        <title>Hymenobacter sp. isolated from the air.</title>
        <authorList>
            <person name="Won M."/>
            <person name="Lee C.-M."/>
            <person name="Woen H.-Y."/>
            <person name="Kwon S.-W."/>
        </authorList>
    </citation>
    <scope>NUCLEOTIDE SEQUENCE [LARGE SCALE GENOMIC DNA]</scope>
    <source>
        <strain evidence="2">5413 J-13</strain>
    </source>
</reference>
<protein>
    <submittedName>
        <fullName evidence="1">Uncharacterized protein</fullName>
    </submittedName>
</protein>
<keyword evidence="2" id="KW-1185">Reference proteome</keyword>
<dbReference type="Proteomes" id="UP000829925">
    <property type="component" value="Chromosome"/>
</dbReference>
<organism evidence="1 2">
    <name type="scientific">Hymenobacter aerilatus</name>
    <dbReference type="NCBI Taxonomy" id="2932251"/>
    <lineage>
        <taxon>Bacteria</taxon>
        <taxon>Pseudomonadati</taxon>
        <taxon>Bacteroidota</taxon>
        <taxon>Cytophagia</taxon>
        <taxon>Cytophagales</taxon>
        <taxon>Hymenobacteraceae</taxon>
        <taxon>Hymenobacter</taxon>
    </lineage>
</organism>
<dbReference type="EMBL" id="CP095053">
    <property type="protein sequence ID" value="UOR07363.1"/>
    <property type="molecule type" value="Genomic_DNA"/>
</dbReference>
<evidence type="ECO:0000313" key="1">
    <source>
        <dbReference type="EMBL" id="UOR07363.1"/>
    </source>
</evidence>
<dbReference type="RefSeq" id="WP_245097051.1">
    <property type="nucleotide sequence ID" value="NZ_CP095053.1"/>
</dbReference>
<dbReference type="KEGG" id="haei:MUN82_09745"/>
<dbReference type="AlphaFoldDB" id="A0A8T9T312"/>
<sequence length="70" mass="8095">MATLLALAGRPTTVRRILSLKWHRPSLLTTVHQLHKAERLRKQQELQAQEEERCYGYAWVSACQGFASIF</sequence>
<proteinExistence type="predicted"/>
<evidence type="ECO:0000313" key="2">
    <source>
        <dbReference type="Proteomes" id="UP000829925"/>
    </source>
</evidence>
<accession>A0A8T9T312</accession>
<name>A0A8T9T312_9BACT</name>
<gene>
    <name evidence="1" type="ORF">MUN82_09745</name>
</gene>